<dbReference type="AlphaFoldDB" id="A0AAV7RN72"/>
<reference evidence="1" key="1">
    <citation type="journal article" date="2022" name="bioRxiv">
        <title>Sequencing and chromosome-scale assembly of the giantPleurodeles waltlgenome.</title>
        <authorList>
            <person name="Brown T."/>
            <person name="Elewa A."/>
            <person name="Iarovenko S."/>
            <person name="Subramanian E."/>
            <person name="Araus A.J."/>
            <person name="Petzold A."/>
            <person name="Susuki M."/>
            <person name="Suzuki K.-i.T."/>
            <person name="Hayashi T."/>
            <person name="Toyoda A."/>
            <person name="Oliveira C."/>
            <person name="Osipova E."/>
            <person name="Leigh N.D."/>
            <person name="Simon A."/>
            <person name="Yun M.H."/>
        </authorList>
    </citation>
    <scope>NUCLEOTIDE SEQUENCE</scope>
    <source>
        <strain evidence="1">20211129_DDA</strain>
        <tissue evidence="1">Liver</tissue>
    </source>
</reference>
<comment type="caution">
    <text evidence="1">The sequence shown here is derived from an EMBL/GenBank/DDBJ whole genome shotgun (WGS) entry which is preliminary data.</text>
</comment>
<gene>
    <name evidence="1" type="ORF">NDU88_005404</name>
</gene>
<keyword evidence="2" id="KW-1185">Reference proteome</keyword>
<evidence type="ECO:0000313" key="2">
    <source>
        <dbReference type="Proteomes" id="UP001066276"/>
    </source>
</evidence>
<dbReference type="EMBL" id="JANPWB010000009">
    <property type="protein sequence ID" value="KAJ1152629.1"/>
    <property type="molecule type" value="Genomic_DNA"/>
</dbReference>
<protein>
    <submittedName>
        <fullName evidence="1">Uncharacterized protein</fullName>
    </submittedName>
</protein>
<evidence type="ECO:0000313" key="1">
    <source>
        <dbReference type="EMBL" id="KAJ1152629.1"/>
    </source>
</evidence>
<dbReference type="Proteomes" id="UP001066276">
    <property type="component" value="Chromosome 5"/>
</dbReference>
<name>A0AAV7RN72_PLEWA</name>
<proteinExistence type="predicted"/>
<accession>A0AAV7RN72</accession>
<sequence>MERFALDRELPNAYCVIRVDNTEEAAMLEQGGREHLQQEKGLSAHILHLVALDGCACAMGTSAGRSSV</sequence>
<organism evidence="1 2">
    <name type="scientific">Pleurodeles waltl</name>
    <name type="common">Iberian ribbed newt</name>
    <dbReference type="NCBI Taxonomy" id="8319"/>
    <lineage>
        <taxon>Eukaryota</taxon>
        <taxon>Metazoa</taxon>
        <taxon>Chordata</taxon>
        <taxon>Craniata</taxon>
        <taxon>Vertebrata</taxon>
        <taxon>Euteleostomi</taxon>
        <taxon>Amphibia</taxon>
        <taxon>Batrachia</taxon>
        <taxon>Caudata</taxon>
        <taxon>Salamandroidea</taxon>
        <taxon>Salamandridae</taxon>
        <taxon>Pleurodelinae</taxon>
        <taxon>Pleurodeles</taxon>
    </lineage>
</organism>